<dbReference type="InterPro" id="IPR010298">
    <property type="entry name" value="YacP-like"/>
</dbReference>
<dbReference type="PANTHER" id="PTHR34547">
    <property type="entry name" value="YACP-LIKE NYN DOMAIN PROTEIN"/>
    <property type="match status" value="1"/>
</dbReference>
<dbReference type="RefSeq" id="WP_135270056.1">
    <property type="nucleotide sequence ID" value="NZ_SRIB01000001.1"/>
</dbReference>
<accession>A0A4Z0DA83</accession>
<evidence type="ECO:0000313" key="2">
    <source>
        <dbReference type="Proteomes" id="UP000298381"/>
    </source>
</evidence>
<dbReference type="Pfam" id="PF05991">
    <property type="entry name" value="NYN_YacP"/>
    <property type="match status" value="1"/>
</dbReference>
<organism evidence="1 2">
    <name type="scientific">Soehngenia longivitae</name>
    <dbReference type="NCBI Taxonomy" id="2562294"/>
    <lineage>
        <taxon>Bacteria</taxon>
        <taxon>Bacillati</taxon>
        <taxon>Bacillota</taxon>
        <taxon>Tissierellia</taxon>
        <taxon>Tissierellales</taxon>
        <taxon>Tissierellaceae</taxon>
        <taxon>Soehngenia</taxon>
    </lineage>
</organism>
<comment type="caution">
    <text evidence="1">The sequence shown here is derived from an EMBL/GenBank/DDBJ whole genome shotgun (WGS) entry which is preliminary data.</text>
</comment>
<evidence type="ECO:0000313" key="1">
    <source>
        <dbReference type="EMBL" id="TFZ41797.1"/>
    </source>
</evidence>
<name>A0A4Z0DA83_9FIRM</name>
<dbReference type="PANTHER" id="PTHR34547:SF1">
    <property type="entry name" value="YACP-LIKE NYN DOMAIN PROTEIN"/>
    <property type="match status" value="1"/>
</dbReference>
<protein>
    <submittedName>
        <fullName evidence="1">NYN domain-containing protein</fullName>
    </submittedName>
</protein>
<dbReference type="OrthoDB" id="9792160at2"/>
<dbReference type="EMBL" id="SRIB01000001">
    <property type="protein sequence ID" value="TFZ41797.1"/>
    <property type="molecule type" value="Genomic_DNA"/>
</dbReference>
<gene>
    <name evidence="1" type="ORF">E4100_01300</name>
</gene>
<proteinExistence type="predicted"/>
<reference evidence="1 2" key="1">
    <citation type="submission" date="2019-03" db="EMBL/GenBank/DDBJ databases">
        <title>Draft genome sequence data and analysis of a Fermenting Bacterium, Soehngenia longevitae strain 1933PT, isolated from petroleum reservoir in Azerbaijan.</title>
        <authorList>
            <person name="Grouzdev D.S."/>
            <person name="Bidzhieva S.K."/>
            <person name="Sokolova D.S."/>
            <person name="Tourova T.P."/>
            <person name="Poltaraus A.B."/>
            <person name="Nazina T.N."/>
        </authorList>
    </citation>
    <scope>NUCLEOTIDE SEQUENCE [LARGE SCALE GENOMIC DNA]</scope>
    <source>
        <strain evidence="1 2">1933P</strain>
    </source>
</reference>
<dbReference type="AlphaFoldDB" id="A0A4Z0DA83"/>
<keyword evidence="2" id="KW-1185">Reference proteome</keyword>
<dbReference type="Proteomes" id="UP000298381">
    <property type="component" value="Unassembled WGS sequence"/>
</dbReference>
<dbReference type="CDD" id="cd10912">
    <property type="entry name" value="PIN_YacP-like"/>
    <property type="match status" value="1"/>
</dbReference>
<sequence length="172" mass="20138">MKAKDKEYLYVDGYNIINSWDELKELSKTSLEEARIRLLEILSEYLHYSNIDITVVFDAYMVKGNTTSIYDYKGVKVVYTKENELADHYIERNLDEIGREKKVTVATSDRIEQDIIMQKGGIRISALELKAEIENAKKTIERKRIKMNLQNNIQVGKLEDVLKKALEEWEKD</sequence>